<evidence type="ECO:0000313" key="3">
    <source>
        <dbReference type="Proteomes" id="UP000020735"/>
    </source>
</evidence>
<keyword evidence="1" id="KW-1133">Transmembrane helix</keyword>
<keyword evidence="1" id="KW-0472">Membrane</keyword>
<organism evidence="2 3">
    <name type="scientific">Acinetobacter baumannii 99063</name>
    <dbReference type="NCBI Taxonomy" id="1310630"/>
    <lineage>
        <taxon>Bacteria</taxon>
        <taxon>Pseudomonadati</taxon>
        <taxon>Pseudomonadota</taxon>
        <taxon>Gammaproteobacteria</taxon>
        <taxon>Moraxellales</taxon>
        <taxon>Moraxellaceae</taxon>
        <taxon>Acinetobacter</taxon>
        <taxon>Acinetobacter calcoaceticus/baumannii complex</taxon>
    </lineage>
</organism>
<evidence type="ECO:0000313" key="2">
    <source>
        <dbReference type="EMBL" id="EXC45365.1"/>
    </source>
</evidence>
<accession>A0A009RX90</accession>
<keyword evidence="1" id="KW-0812">Transmembrane</keyword>
<dbReference type="EMBL" id="JEXJ01000116">
    <property type="protein sequence ID" value="EXC45365.1"/>
    <property type="molecule type" value="Genomic_DNA"/>
</dbReference>
<name>A0A009RX90_ACIBA</name>
<evidence type="ECO:0000256" key="1">
    <source>
        <dbReference type="SAM" id="Phobius"/>
    </source>
</evidence>
<proteinExistence type="predicted"/>
<comment type="caution">
    <text evidence="2">The sequence shown here is derived from an EMBL/GenBank/DDBJ whole genome shotgun (WGS) entry which is preliminary data.</text>
</comment>
<reference evidence="2 3" key="1">
    <citation type="submission" date="2014-02" db="EMBL/GenBank/DDBJ databases">
        <title>Comparative genomics and transcriptomics to identify genetic mechanisms underlying the emergence of carbapenem resistant Acinetobacter baumannii (CRAb).</title>
        <authorList>
            <person name="Harris A.D."/>
            <person name="Johnson K.J."/>
            <person name="George J."/>
            <person name="Shefchek K."/>
            <person name="Daugherty S.C."/>
            <person name="Parankush S."/>
            <person name="Sadzewicz L."/>
            <person name="Tallon L."/>
            <person name="Sengamalay N."/>
            <person name="Hazen T.H."/>
            <person name="Rasko D.A."/>
        </authorList>
    </citation>
    <scope>NUCLEOTIDE SEQUENCE [LARGE SCALE GENOMIC DNA]</scope>
    <source>
        <strain evidence="2 3">99063</strain>
    </source>
</reference>
<gene>
    <name evidence="2" type="ORF">J529_3779</name>
</gene>
<protein>
    <submittedName>
        <fullName evidence="2">Putative membrane protein</fullName>
    </submittedName>
</protein>
<dbReference type="AlphaFoldDB" id="A0A009RX90"/>
<sequence>MRTGIAFILALPSYKLLINSNFLALLHHDFFFSICLLKTLGMVFLIFRTLFLLLFFLSKLNE</sequence>
<feature type="transmembrane region" description="Helical" evidence="1">
    <location>
        <begin position="31"/>
        <end position="57"/>
    </location>
</feature>
<dbReference type="Proteomes" id="UP000020735">
    <property type="component" value="Unassembled WGS sequence"/>
</dbReference>